<sequence length="1820" mass="205490">MDGMVSSQLQAIKSQFHGGIGDQLPTKRPFTRPSILFDPKEAADIDLRTILPIAISGLEVLAELDSRFEKYRHSLFSTMSLDLDREKMTPKEEKGINKSIESFLRLLSGHLKLPSSLKTLEYLIRRYQVHVYNVDQLILCFLPYHDTHTFVKIVQLTNLSRNKLWGFLEGTKVSGSPPTRNVIAQQCTRDKGVLEAICTYAAPKDFCHSRLVIFFCTAVMVEALGSIQKLDDEMMKRVLPFVLDGLNPYMLGSRDTKAGALMVVGLLASKATLHFKVINNLLYSVTRLIKQDSNEYSDLPWIYMTMMAIITIVQSQSLNKFPEKSLKILVQTRDLSGILARLSQDYNIEKFLSIYLHTLTDYSSSDDAYCSTLISSLETIPAKDFVASIVAKVLISCLRLSQKTEVNHLHEAGGWAKRIFVVINKLYSFELRAAMENFFQDSKKEKEIQSLCIMLDDKLDVPSTTHDSKFWFSLQHPKACVRQATLASLFSSGTLKAESLDHKLREVIQDTVIRQLRDDDLTIVQATLSIEELSDIVSSHVFLTTIQDVLYRCIDILKTGSSNSKIPLEVATLCLSAIRMDNSQEVATMLFPLFIVHPKTLSVNLMALDSAKLTKWPFYSASFSSYIISQDESSNLLDRDHIAIFNMKTIEVMSNIFSQNPGRFIEWLSECGKNSDSSKNLFLFIILQAIFVNRQDIGNLLRLFEVCFPIIKGEWDDMASRGNVFFSEESATKIMDYSIRGCLDKLFSLNLVALNAEIIVCICWAFLESFTTVNSNNSEVEESKLLSMLDNLFIFFASTPLKDHFREHILFLLTKCCSSTVKFLSKFFTDEGFSMDVQVESLLSFATVCSTVATSESNLLNADKSVKFLVGFPSLLVPLSHIKKDIRTYAMNCVEALYKLWTCFDNAKMKNGSDTLLIRYVSTPLFGKLLGLINEHRRLILSDVNCLPSLLTSMLGSVSDSLLVSQKVEKSFDQQTKDTILLFIFSSALKLPSSAKLTVLSLFERIGKSIIQISEVKLLLSELLEKRSKYWDVFSTKKIRLSDVEIEILCILLKSSVASIDPANAVASSIDFLLEVFKIDGLSSEDPAIVKPCVVALQTVTSSMYSCLGNEKQDEIFANLVCLFQNHNSNIQLAAKEAILQINVSYLSFVKLFEGILSNIHEVVFSAKKRKKSHVFSLERLIREQNTPICFLKALLDILFLKKDIQNRKSMIGPLFKLLKELFSSKISQLFEETIEAKSLKFDTSNSALVDAQQMTITILENISNSLSPDVSVDMFNKENVNLLINCARSTENTVTHNHIFLLLGAITKISSECVSEYMPDLLAIIGLSATKQNDRHSQRVLEDLISMLVPCWISRTDGAKDLLMTFTNVLPEIEECRRLALMAYLLRILGEKDSLGIFLSFLFHSLASRKSKSLDFESCLGDLSSCASIFKEWEYLFAEDICNQFKCNIWLPCLIVLIEEIGFYKENIQHHFEKVLVLHFVMQRLQCAEITFELESGEDISQLQCTLGAIMEKVVLQQQLRKSRHAIPSAFRKQHKKIELGLLKTITNVMFPSEYYKGITRLLVHEDVNLIKKALSFLCETIKNAKLAMGKHKQRHRKYNIKYFLHLDEKTAESFDEMCCKLTQLVDDSSHSVMSSAISSLETLSNEFPSGSLIFVSTLKAVVRHITSNDLYISSSCLRCASALINVLGSKALPEIHNIMENILTRAYGSYKATREDDCKKKADRHSTCKIPLSLSILHTLDAIVENLGCFLNPFLEKVIKLLVLHPEYISESDNRIKTKAAVVRKLLATMDIGIAALVLSPSLPPSLFLRWVSSYFDS</sequence>
<dbReference type="GO" id="GO:0000462">
    <property type="term" value="P:maturation of SSU-rRNA from tricistronic rRNA transcript (SSU-rRNA, 5.8S rRNA, LSU-rRNA)"/>
    <property type="evidence" value="ECO:0000318"/>
    <property type="project" value="GO_Central"/>
</dbReference>
<protein>
    <submittedName>
        <fullName evidence="4">U3 small nucleolar RNA-associated protein 10</fullName>
    </submittedName>
</protein>
<keyword evidence="5" id="KW-1185">Reference proteome</keyword>
<dbReference type="Pfam" id="PF23243">
    <property type="entry name" value="HEAT_HEATR1"/>
    <property type="match status" value="1"/>
</dbReference>
<reference evidence="5" key="1">
    <citation type="journal article" date="2016" name="Nature">
        <title>The genome of the seagrass Zostera marina reveals angiosperm adaptation to the sea.</title>
        <authorList>
            <person name="Olsen J.L."/>
            <person name="Rouze P."/>
            <person name="Verhelst B."/>
            <person name="Lin Y.-C."/>
            <person name="Bayer T."/>
            <person name="Collen J."/>
            <person name="Dattolo E."/>
            <person name="De Paoli E."/>
            <person name="Dittami S."/>
            <person name="Maumus F."/>
            <person name="Michel G."/>
            <person name="Kersting A."/>
            <person name="Lauritano C."/>
            <person name="Lohaus R."/>
            <person name="Toepel M."/>
            <person name="Tonon T."/>
            <person name="Vanneste K."/>
            <person name="Amirebrahimi M."/>
            <person name="Brakel J."/>
            <person name="Bostroem C."/>
            <person name="Chovatia M."/>
            <person name="Grimwood J."/>
            <person name="Jenkins J.W."/>
            <person name="Jueterbock A."/>
            <person name="Mraz A."/>
            <person name="Stam W.T."/>
            <person name="Tice H."/>
            <person name="Bornberg-Bauer E."/>
            <person name="Green P.J."/>
            <person name="Pearson G.A."/>
            <person name="Procaccini G."/>
            <person name="Duarte C.M."/>
            <person name="Schmutz J."/>
            <person name="Reusch T.B.H."/>
            <person name="Van de Peer Y."/>
        </authorList>
    </citation>
    <scope>NUCLEOTIDE SEQUENCE [LARGE SCALE GENOMIC DNA]</scope>
    <source>
        <strain evidence="5">cv. Finnish</strain>
    </source>
</reference>
<dbReference type="OrthoDB" id="31183at2759"/>
<feature type="domain" description="U3 small nucleolar RNA-associated protein 10 N-terminal" evidence="1">
    <location>
        <begin position="235"/>
        <end position="359"/>
    </location>
</feature>
<feature type="domain" description="Utp10/HEAT1 HEAT-repeats" evidence="2">
    <location>
        <begin position="1356"/>
        <end position="1549"/>
    </location>
</feature>
<evidence type="ECO:0000259" key="1">
    <source>
        <dbReference type="Pfam" id="PF12397"/>
    </source>
</evidence>
<dbReference type="InterPro" id="IPR056473">
    <property type="entry name" value="HEAT_Utp10/HEAT1"/>
</dbReference>
<evidence type="ECO:0000313" key="5">
    <source>
        <dbReference type="Proteomes" id="UP000036987"/>
    </source>
</evidence>
<dbReference type="Proteomes" id="UP000036987">
    <property type="component" value="Unassembled WGS sequence"/>
</dbReference>
<dbReference type="SUPFAM" id="SSF48371">
    <property type="entry name" value="ARM repeat"/>
    <property type="match status" value="1"/>
</dbReference>
<feature type="domain" description="At3g06530-like ARM-repeats" evidence="3">
    <location>
        <begin position="631"/>
        <end position="819"/>
    </location>
</feature>
<dbReference type="InterPro" id="IPR056384">
    <property type="entry name" value="ARM_At3g06530"/>
</dbReference>
<gene>
    <name evidence="4" type="ORF">ZOSMA_49G01030</name>
</gene>
<proteinExistence type="predicted"/>
<dbReference type="OMA" id="NDVMWKQ"/>
<dbReference type="PANTHER" id="PTHR13457:SF1">
    <property type="entry name" value="HEAT REPEAT-CONTAINING PROTEIN 1"/>
    <property type="match status" value="1"/>
</dbReference>
<dbReference type="GO" id="GO:0030515">
    <property type="term" value="F:snoRNA binding"/>
    <property type="evidence" value="ECO:0000318"/>
    <property type="project" value="GO_Central"/>
</dbReference>
<evidence type="ECO:0000259" key="3">
    <source>
        <dbReference type="Pfam" id="PF24477"/>
    </source>
</evidence>
<dbReference type="Pfam" id="PF24477">
    <property type="entry name" value="ARM_At3g06530"/>
    <property type="match status" value="1"/>
</dbReference>
<dbReference type="GO" id="GO:0032040">
    <property type="term" value="C:small-subunit processome"/>
    <property type="evidence" value="ECO:0000318"/>
    <property type="project" value="GO_Central"/>
</dbReference>
<dbReference type="InterPro" id="IPR016024">
    <property type="entry name" value="ARM-type_fold"/>
</dbReference>
<dbReference type="EMBL" id="LFYR01001429">
    <property type="protein sequence ID" value="KMZ62034.1"/>
    <property type="molecule type" value="Genomic_DNA"/>
</dbReference>
<accession>A0A0K9NZ79</accession>
<name>A0A0K9NZ79_ZOSMR</name>
<organism evidence="4 5">
    <name type="scientific">Zostera marina</name>
    <name type="common">Eelgrass</name>
    <dbReference type="NCBI Taxonomy" id="29655"/>
    <lineage>
        <taxon>Eukaryota</taxon>
        <taxon>Viridiplantae</taxon>
        <taxon>Streptophyta</taxon>
        <taxon>Embryophyta</taxon>
        <taxon>Tracheophyta</taxon>
        <taxon>Spermatophyta</taxon>
        <taxon>Magnoliopsida</taxon>
        <taxon>Liliopsida</taxon>
        <taxon>Zosteraceae</taxon>
        <taxon>Zostera</taxon>
    </lineage>
</organism>
<dbReference type="InterPro" id="IPR022125">
    <property type="entry name" value="U3snoRNP10_N"/>
</dbReference>
<evidence type="ECO:0000313" key="4">
    <source>
        <dbReference type="EMBL" id="KMZ62034.1"/>
    </source>
</evidence>
<dbReference type="InterPro" id="IPR040191">
    <property type="entry name" value="UTP10"/>
</dbReference>
<dbReference type="Pfam" id="PF12397">
    <property type="entry name" value="U3snoRNP10"/>
    <property type="match status" value="1"/>
</dbReference>
<dbReference type="STRING" id="29655.A0A0K9NZ79"/>
<dbReference type="GO" id="GO:0045943">
    <property type="term" value="P:positive regulation of transcription by RNA polymerase I"/>
    <property type="evidence" value="ECO:0000318"/>
    <property type="project" value="GO_Central"/>
</dbReference>
<dbReference type="PANTHER" id="PTHR13457">
    <property type="entry name" value="BAP28"/>
    <property type="match status" value="1"/>
</dbReference>
<evidence type="ECO:0000259" key="2">
    <source>
        <dbReference type="Pfam" id="PF23243"/>
    </source>
</evidence>
<dbReference type="GO" id="GO:0030686">
    <property type="term" value="C:90S preribosome"/>
    <property type="evidence" value="ECO:0000318"/>
    <property type="project" value="GO_Central"/>
</dbReference>
<comment type="caution">
    <text evidence="4">The sequence shown here is derived from an EMBL/GenBank/DDBJ whole genome shotgun (WGS) entry which is preliminary data.</text>
</comment>
<dbReference type="GO" id="GO:0034455">
    <property type="term" value="C:t-UTP complex"/>
    <property type="evidence" value="ECO:0000318"/>
    <property type="project" value="GO_Central"/>
</dbReference>